<comment type="caution">
    <text evidence="1">The sequence shown here is derived from an EMBL/GenBank/DDBJ whole genome shotgun (WGS) entry which is preliminary data.</text>
</comment>
<accession>A0A7J5XLD8</accession>
<proteinExistence type="predicted"/>
<dbReference type="Proteomes" id="UP000518266">
    <property type="component" value="Unassembled WGS sequence"/>
</dbReference>
<gene>
    <name evidence="1" type="ORF">F7725_009431</name>
</gene>
<organism evidence="1 2">
    <name type="scientific">Dissostichus mawsoni</name>
    <name type="common">Antarctic cod</name>
    <dbReference type="NCBI Taxonomy" id="36200"/>
    <lineage>
        <taxon>Eukaryota</taxon>
        <taxon>Metazoa</taxon>
        <taxon>Chordata</taxon>
        <taxon>Craniata</taxon>
        <taxon>Vertebrata</taxon>
        <taxon>Euteleostomi</taxon>
        <taxon>Actinopterygii</taxon>
        <taxon>Neopterygii</taxon>
        <taxon>Teleostei</taxon>
        <taxon>Neoteleostei</taxon>
        <taxon>Acanthomorphata</taxon>
        <taxon>Eupercaria</taxon>
        <taxon>Perciformes</taxon>
        <taxon>Notothenioidei</taxon>
        <taxon>Nototheniidae</taxon>
        <taxon>Dissostichus</taxon>
    </lineage>
</organism>
<dbReference type="PANTHER" id="PTHR31025">
    <property type="entry name" value="SI:CH211-196P9.1-RELATED"/>
    <property type="match status" value="1"/>
</dbReference>
<dbReference type="PANTHER" id="PTHR31025:SF27">
    <property type="entry name" value="SI:CH211-193K19.2-RELATED"/>
    <property type="match status" value="1"/>
</dbReference>
<name>A0A7J5XLD8_DISMA</name>
<protein>
    <submittedName>
        <fullName evidence="1">Uncharacterized protein</fullName>
    </submittedName>
</protein>
<dbReference type="EMBL" id="JAAKFY010000022">
    <property type="protein sequence ID" value="KAF3837663.1"/>
    <property type="molecule type" value="Genomic_DNA"/>
</dbReference>
<reference evidence="1 2" key="1">
    <citation type="submission" date="2020-03" db="EMBL/GenBank/DDBJ databases">
        <title>Dissostichus mawsoni Genome sequencing and assembly.</title>
        <authorList>
            <person name="Park H."/>
        </authorList>
    </citation>
    <scope>NUCLEOTIDE SEQUENCE [LARGE SCALE GENOMIC DNA]</scope>
    <source>
        <strain evidence="1">DM0001</strain>
        <tissue evidence="1">Muscle</tissue>
    </source>
</reference>
<evidence type="ECO:0000313" key="2">
    <source>
        <dbReference type="Proteomes" id="UP000518266"/>
    </source>
</evidence>
<dbReference type="AlphaFoldDB" id="A0A7J5XLD8"/>
<keyword evidence="2" id="KW-1185">Reference proteome</keyword>
<sequence length="167" mass="18431">MSYSLPDSAADVQGIKGGICSARGSVITALHTVAAPHRHTGRECLIKGLCIYLNEDPEDLVKEYMDMTEANTLREVEGTTVGIYVARETPSNDYSDVGVILEGVVVLHDLENVALAAAMLFGLMYALNMNYPTKLRYTLEVIQKVIMELDASDLSRKAQILKRKMHE</sequence>
<evidence type="ECO:0000313" key="1">
    <source>
        <dbReference type="EMBL" id="KAF3837663.1"/>
    </source>
</evidence>
<dbReference type="OrthoDB" id="8895157at2759"/>